<proteinExistence type="predicted"/>
<dbReference type="EMBL" id="SJPQ01000003">
    <property type="protein sequence ID" value="TWT87492.1"/>
    <property type="molecule type" value="Genomic_DNA"/>
</dbReference>
<dbReference type="Proteomes" id="UP000315440">
    <property type="component" value="Unassembled WGS sequence"/>
</dbReference>
<evidence type="ECO:0000256" key="2">
    <source>
        <dbReference type="SAM" id="SignalP"/>
    </source>
</evidence>
<dbReference type="AlphaFoldDB" id="A0A5C5ZJD2"/>
<feature type="region of interest" description="Disordered" evidence="1">
    <location>
        <begin position="555"/>
        <end position="575"/>
    </location>
</feature>
<feature type="signal peptide" evidence="2">
    <location>
        <begin position="1"/>
        <end position="31"/>
    </location>
</feature>
<dbReference type="PROSITE" id="PS00018">
    <property type="entry name" value="EF_HAND_1"/>
    <property type="match status" value="1"/>
</dbReference>
<feature type="region of interest" description="Disordered" evidence="1">
    <location>
        <begin position="273"/>
        <end position="302"/>
    </location>
</feature>
<protein>
    <recommendedName>
        <fullName evidence="5">PEP-CTERM protein-sorting domain-containing protein</fullName>
    </recommendedName>
</protein>
<feature type="chain" id="PRO_5022927997" description="PEP-CTERM protein-sorting domain-containing protein" evidence="2">
    <location>
        <begin position="32"/>
        <end position="575"/>
    </location>
</feature>
<evidence type="ECO:0000256" key="1">
    <source>
        <dbReference type="SAM" id="MobiDB-lite"/>
    </source>
</evidence>
<dbReference type="InterPro" id="IPR018247">
    <property type="entry name" value="EF_Hand_1_Ca_BS"/>
</dbReference>
<evidence type="ECO:0000313" key="3">
    <source>
        <dbReference type="EMBL" id="TWT87492.1"/>
    </source>
</evidence>
<name>A0A5C5ZJD2_9BACT</name>
<evidence type="ECO:0000313" key="4">
    <source>
        <dbReference type="Proteomes" id="UP000315440"/>
    </source>
</evidence>
<dbReference type="OrthoDB" id="9785394at2"/>
<gene>
    <name evidence="3" type="ORF">Mal64_30310</name>
</gene>
<reference evidence="3 4" key="1">
    <citation type="submission" date="2019-02" db="EMBL/GenBank/DDBJ databases">
        <title>Deep-cultivation of Planctomycetes and their phenomic and genomic characterization uncovers novel biology.</title>
        <authorList>
            <person name="Wiegand S."/>
            <person name="Jogler M."/>
            <person name="Boedeker C."/>
            <person name="Pinto D."/>
            <person name="Vollmers J."/>
            <person name="Rivas-Marin E."/>
            <person name="Kohn T."/>
            <person name="Peeters S.H."/>
            <person name="Heuer A."/>
            <person name="Rast P."/>
            <person name="Oberbeckmann S."/>
            <person name="Bunk B."/>
            <person name="Jeske O."/>
            <person name="Meyerdierks A."/>
            <person name="Storesund J.E."/>
            <person name="Kallscheuer N."/>
            <person name="Luecker S."/>
            <person name="Lage O.M."/>
            <person name="Pohl T."/>
            <person name="Merkel B.J."/>
            <person name="Hornburger P."/>
            <person name="Mueller R.-W."/>
            <person name="Bruemmer F."/>
            <person name="Labrenz M."/>
            <person name="Spormann A.M."/>
            <person name="Op Den Camp H."/>
            <person name="Overmann J."/>
            <person name="Amann R."/>
            <person name="Jetten M.S.M."/>
            <person name="Mascher T."/>
            <person name="Medema M.H."/>
            <person name="Devos D.P."/>
            <person name="Kaster A.-K."/>
            <person name="Ovreas L."/>
            <person name="Rohde M."/>
            <person name="Galperin M.Y."/>
            <person name="Jogler C."/>
        </authorList>
    </citation>
    <scope>NUCLEOTIDE SEQUENCE [LARGE SCALE GENOMIC DNA]</scope>
    <source>
        <strain evidence="3 4">Mal64</strain>
    </source>
</reference>
<sequence length="575" mass="59562" precursor="true">MEITTTKSVWRSAFAIAVIAAATAGSGPAQAGVLDILNGDFGSGLTEAFPGADNWDIGTGPSLNEFYTTDGTGQGGAFLSEVDPFEGQAGFGDRFLTANRLAGFIGEGEDDEMNPAVSMARQLVSIPASDHALIDAGEAQINLDFFYNMSVAETASINVEFFSDLAGVSSLGSVSTGGLSATPAIDWRAASLIDLVPANARSLRIELNASRTSGTATNVHFDEISGLIETALPPALEYPFRPLTIANPGFEDDDVTATGGVAGASSWTLGGNSQWYTSNGDNHADVGDISEPDPDAGQGGSEQYLAGNRFAIVPDDPTATETTGTLRQLVDISSASDLIDEGDGRVKLDFYYNQWDAAGPFGPPLTPENVGELPSSGDLVRVNYEFFSDTEGTESLGVVSGDLLPITDVDAWEFGSAIGQAPVGARSVAIELSGERTGSGSALNVGIDSLSFFVSAETLFGDYNDDGAVDAADFTVWRDNLGTNTVLPNDSTPGVVTEEDYAVWRTNYNASIPSGSASQAVPEPNGLLLAASLGALVLLGLGGRTRGSWGAVAAHAADGPRRGGPQHRTAGSRRC</sequence>
<accession>A0A5C5ZJD2</accession>
<organism evidence="3 4">
    <name type="scientific">Pseudobythopirellula maris</name>
    <dbReference type="NCBI Taxonomy" id="2527991"/>
    <lineage>
        <taxon>Bacteria</taxon>
        <taxon>Pseudomonadati</taxon>
        <taxon>Planctomycetota</taxon>
        <taxon>Planctomycetia</taxon>
        <taxon>Pirellulales</taxon>
        <taxon>Lacipirellulaceae</taxon>
        <taxon>Pseudobythopirellula</taxon>
    </lineage>
</organism>
<comment type="caution">
    <text evidence="3">The sequence shown here is derived from an EMBL/GenBank/DDBJ whole genome shotgun (WGS) entry which is preliminary data.</text>
</comment>
<keyword evidence="4" id="KW-1185">Reference proteome</keyword>
<keyword evidence="2" id="KW-0732">Signal</keyword>
<evidence type="ECO:0008006" key="5">
    <source>
        <dbReference type="Google" id="ProtNLM"/>
    </source>
</evidence>